<dbReference type="CDD" id="cd17736">
    <property type="entry name" value="BRCT_microcephalin_rpt2"/>
    <property type="match status" value="1"/>
</dbReference>
<dbReference type="Proteomes" id="UP001497392">
    <property type="component" value="Unassembled WGS sequence"/>
</dbReference>
<feature type="domain" description="BRCT" evidence="7">
    <location>
        <begin position="804"/>
        <end position="896"/>
    </location>
</feature>
<evidence type="ECO:0000313" key="8">
    <source>
        <dbReference type="EMBL" id="CAL5228839.1"/>
    </source>
</evidence>
<feature type="region of interest" description="Disordered" evidence="6">
    <location>
        <begin position="488"/>
        <end position="557"/>
    </location>
</feature>
<proteinExistence type="predicted"/>
<keyword evidence="4" id="KW-0234">DNA repair</keyword>
<dbReference type="SUPFAM" id="SSF52113">
    <property type="entry name" value="BRCT domain"/>
    <property type="match status" value="1"/>
</dbReference>
<feature type="region of interest" description="Disordered" evidence="6">
    <location>
        <begin position="653"/>
        <end position="797"/>
    </location>
</feature>
<feature type="region of interest" description="Disordered" evidence="6">
    <location>
        <begin position="185"/>
        <end position="211"/>
    </location>
</feature>
<feature type="compositionally biased region" description="Basic and acidic residues" evidence="6">
    <location>
        <begin position="201"/>
        <end position="211"/>
    </location>
</feature>
<keyword evidence="9" id="KW-1185">Reference proteome</keyword>
<dbReference type="PANTHER" id="PTHR13763:SF0">
    <property type="entry name" value="BREAST CANCER TYPE 1 SUSCEPTIBILITY PROTEIN"/>
    <property type="match status" value="1"/>
</dbReference>
<evidence type="ECO:0000256" key="4">
    <source>
        <dbReference type="ARBA" id="ARBA00023204"/>
    </source>
</evidence>
<feature type="compositionally biased region" description="Polar residues" evidence="6">
    <location>
        <begin position="692"/>
        <end position="701"/>
    </location>
</feature>
<feature type="compositionally biased region" description="Basic and acidic residues" evidence="6">
    <location>
        <begin position="762"/>
        <end position="772"/>
    </location>
</feature>
<dbReference type="InterPro" id="IPR031099">
    <property type="entry name" value="BRCA1-associated"/>
</dbReference>
<dbReference type="Pfam" id="PF00533">
    <property type="entry name" value="BRCT"/>
    <property type="match status" value="1"/>
</dbReference>
<evidence type="ECO:0000256" key="6">
    <source>
        <dbReference type="SAM" id="MobiDB-lite"/>
    </source>
</evidence>
<feature type="compositionally biased region" description="Polar residues" evidence="6">
    <location>
        <begin position="525"/>
        <end position="545"/>
    </location>
</feature>
<dbReference type="PROSITE" id="PS50172">
    <property type="entry name" value="BRCT"/>
    <property type="match status" value="1"/>
</dbReference>
<feature type="compositionally biased region" description="Low complexity" evidence="6">
    <location>
        <begin position="327"/>
        <end position="338"/>
    </location>
</feature>
<dbReference type="SMART" id="SM00292">
    <property type="entry name" value="BRCT"/>
    <property type="match status" value="1"/>
</dbReference>
<evidence type="ECO:0000256" key="2">
    <source>
        <dbReference type="ARBA" id="ARBA00022737"/>
    </source>
</evidence>
<feature type="compositionally biased region" description="Low complexity" evidence="6">
    <location>
        <begin position="546"/>
        <end position="555"/>
    </location>
</feature>
<name>A0ABP1G9D6_9CHLO</name>
<keyword evidence="3" id="KW-0227">DNA damage</keyword>
<dbReference type="InterPro" id="IPR001357">
    <property type="entry name" value="BRCT_dom"/>
</dbReference>
<keyword evidence="5" id="KW-0539">Nucleus</keyword>
<feature type="region of interest" description="Disordered" evidence="6">
    <location>
        <begin position="81"/>
        <end position="117"/>
    </location>
</feature>
<keyword evidence="2" id="KW-0677">Repeat</keyword>
<evidence type="ECO:0000256" key="5">
    <source>
        <dbReference type="ARBA" id="ARBA00023242"/>
    </source>
</evidence>
<dbReference type="InterPro" id="IPR036420">
    <property type="entry name" value="BRCT_dom_sf"/>
</dbReference>
<dbReference type="Gene3D" id="3.40.50.10190">
    <property type="entry name" value="BRCT domain"/>
    <property type="match status" value="1"/>
</dbReference>
<evidence type="ECO:0000313" key="9">
    <source>
        <dbReference type="Proteomes" id="UP001497392"/>
    </source>
</evidence>
<feature type="compositionally biased region" description="Polar residues" evidence="6">
    <location>
        <begin position="773"/>
        <end position="797"/>
    </location>
</feature>
<evidence type="ECO:0000256" key="3">
    <source>
        <dbReference type="ARBA" id="ARBA00022763"/>
    </source>
</evidence>
<comment type="caution">
    <text evidence="8">The sequence shown here is derived from an EMBL/GenBank/DDBJ whole genome shotgun (WGS) entry which is preliminary data.</text>
</comment>
<comment type="subcellular location">
    <subcellularLocation>
        <location evidence="1">Nucleus</location>
    </subcellularLocation>
</comment>
<feature type="region of interest" description="Disordered" evidence="6">
    <location>
        <begin position="326"/>
        <end position="362"/>
    </location>
</feature>
<dbReference type="EMBL" id="CAXHTA020000019">
    <property type="protein sequence ID" value="CAL5228839.1"/>
    <property type="molecule type" value="Genomic_DNA"/>
</dbReference>
<dbReference type="PANTHER" id="PTHR13763">
    <property type="entry name" value="BREAST CANCER TYPE 1 SUSCEPTIBILITY PROTEIN BRCA1"/>
    <property type="match status" value="1"/>
</dbReference>
<accession>A0ABP1G9D6</accession>
<feature type="compositionally biased region" description="Basic residues" evidence="6">
    <location>
        <begin position="678"/>
        <end position="688"/>
    </location>
</feature>
<organism evidence="8 9">
    <name type="scientific">Coccomyxa viridis</name>
    <dbReference type="NCBI Taxonomy" id="1274662"/>
    <lineage>
        <taxon>Eukaryota</taxon>
        <taxon>Viridiplantae</taxon>
        <taxon>Chlorophyta</taxon>
        <taxon>core chlorophytes</taxon>
        <taxon>Trebouxiophyceae</taxon>
        <taxon>Trebouxiophyceae incertae sedis</taxon>
        <taxon>Coccomyxaceae</taxon>
        <taxon>Coccomyxa</taxon>
    </lineage>
</organism>
<evidence type="ECO:0000259" key="7">
    <source>
        <dbReference type="PROSITE" id="PS50172"/>
    </source>
</evidence>
<evidence type="ECO:0000256" key="1">
    <source>
        <dbReference type="ARBA" id="ARBA00004123"/>
    </source>
</evidence>
<feature type="compositionally biased region" description="Polar residues" evidence="6">
    <location>
        <begin position="187"/>
        <end position="199"/>
    </location>
</feature>
<reference evidence="8 9" key="1">
    <citation type="submission" date="2024-06" db="EMBL/GenBank/DDBJ databases">
        <authorList>
            <person name="Kraege A."/>
            <person name="Thomma B."/>
        </authorList>
    </citation>
    <scope>NUCLEOTIDE SEQUENCE [LARGE SCALE GENOMIC DNA]</scope>
</reference>
<feature type="compositionally biased region" description="Polar residues" evidence="6">
    <location>
        <begin position="339"/>
        <end position="353"/>
    </location>
</feature>
<protein>
    <submittedName>
        <fullName evidence="8">G12044 protein</fullName>
    </submittedName>
</protein>
<gene>
    <name evidence="8" type="primary">g12044</name>
    <name evidence="8" type="ORF">VP750_LOCUS10745</name>
</gene>
<feature type="region of interest" description="Disordered" evidence="6">
    <location>
        <begin position="421"/>
        <end position="463"/>
    </location>
</feature>
<sequence>MSNTQLKGVVAHIVSHADGVVNDKAALTQRLTAMGAAVAGRFSGLVTHIIFRRKPQANKEERLAEDQALWDLYTRIGKEKPHLLPRPDSLLHLPRTKTPGSSAGKKRRRNIQQPKPAQKYDLDVAAFEFSSTQKMHDEEPLQSASTLRREGACEQALQLEDCPGSAGSVPALPSDQVIDLTAMRPSSAPSHLETSSQVEVNPKHDARDETQKDAVTAAPSLSPAYWPQSRKALGLCDRPPAQLEQPATAAIVQDAAVRGLPAALDSIQQRQLYGTEDTLTRTSLLEPSAGLARLHGADMQPSLPAMLELDATRKLQTPAAACRPVYSAQAQAGSGRSSPQEQQQHYAAQSTPLSRDGLPQKLPLMSGLSRVHSLLRTPTLLSRLSPPQPSVLPSLTHASASAEVQITPMRASKLCPAQQHLNHQTPGITPRKRQLAGDSTAKRGACDMLSRADSTARARTPMALTIPRLKSTPASCSGQSPLAFPALSPAAAQPAHTPQIRPDQPAMYSARVSQPSATPAMAQETGKQQEASGSPSLMPRLQSSNAAQAAACQPQTDTGMQRIAVHEGLGFGSPVLIEDTPQGSGQDRLDHDCHKPAAALECAEVQPLCDPPVPMLCAQRPSPAAAPEGAQAAAGQHIADTAGVRNAGLATAVQHQQGSAADESIEPLQRTATAQGRPTRKGRRRHKGAAAQQENAGSAPQQAAGDSEQRQPLAPMNTAALYNADGSEGSSRGRKRHRSDQQASKRAGVRKIQRIPGARGMKTVEADARERSQSQSRMKGSGKTQGESLGHYTSCSGKSQAASQHTASAKGAAVLCLSSVSDGEGRAAVKAVKQLGGMRLCASGTEEHVTHLVMGSPRRTLKVLLAIAAGAWLLTPDWIAASMAAGMWLDEHSFQAETPFASAAARARENAADGGQPLLAGRAVHIMRSACAKQSGDGPAALASMALAHGAKVTGLRQCDLCVVCQGAAPPDSSKCPLAVRESWLLDLAASFMVPELSDAYDARQPAHVQT</sequence>